<organism evidence="2 3">
    <name type="scientific">Coprinopsis marcescibilis</name>
    <name type="common">Agaric fungus</name>
    <name type="synonym">Psathyrella marcescibilis</name>
    <dbReference type="NCBI Taxonomy" id="230819"/>
    <lineage>
        <taxon>Eukaryota</taxon>
        <taxon>Fungi</taxon>
        <taxon>Dikarya</taxon>
        <taxon>Basidiomycota</taxon>
        <taxon>Agaricomycotina</taxon>
        <taxon>Agaricomycetes</taxon>
        <taxon>Agaricomycetidae</taxon>
        <taxon>Agaricales</taxon>
        <taxon>Agaricineae</taxon>
        <taxon>Psathyrellaceae</taxon>
        <taxon>Coprinopsis</taxon>
    </lineage>
</organism>
<dbReference type="Proteomes" id="UP000307440">
    <property type="component" value="Unassembled WGS sequence"/>
</dbReference>
<evidence type="ECO:0000313" key="3">
    <source>
        <dbReference type="Proteomes" id="UP000307440"/>
    </source>
</evidence>
<keyword evidence="3" id="KW-1185">Reference proteome</keyword>
<name>A0A5C3KAM6_COPMA</name>
<dbReference type="AlphaFoldDB" id="A0A5C3KAM6"/>
<feature type="region of interest" description="Disordered" evidence="1">
    <location>
        <begin position="14"/>
        <end position="35"/>
    </location>
</feature>
<proteinExistence type="predicted"/>
<protein>
    <recommendedName>
        <fullName evidence="4">F-box domain-containing protein</fullName>
    </recommendedName>
</protein>
<gene>
    <name evidence="2" type="ORF">FA15DRAFT_661796</name>
</gene>
<sequence length="467" mass="52747">MPVRRSARLRHRYQPAGLNNLAPPPAPTHAPAGPDTTASIPHEIFCIIFQDITDSTDPNISNLRNILAVSSVNRRWRAAGKATRKPWADGLVMDLKGFEMIKTILERSHNAANPTESPSLSVEASELIKSALRQKKWRLAFAHFYRFRSLKLKFKLHPGQYLDPLREKLEQAPETTRLEVLHVTCGTTQIAEHLFGTRDTEMQVLQDLHMEHLYAYTDLNNNFFRGVEKFYYGYPQSAGGFDPTVDLYWLMAMEGLVQLRELRIDEAVTRYFTGGAQFAGVNNNPIINSQALRDIFVSGNFAGVGTVQASIVLIQSANRTFKIRTDRNSFTSLNDIHFPSPVFTQLWVGMTSPTSLFISLTHERLIVKATQMTSQTLIEIRPHSFSSWDSYAYLLMDRMTQGSLGQGLNTVTTLVFDVHFRRMDQITFNQIVEALPNCTRIDISRGMYNRDVDTTGWLATGAVGVQS</sequence>
<accession>A0A5C3KAM6</accession>
<evidence type="ECO:0008006" key="4">
    <source>
        <dbReference type="Google" id="ProtNLM"/>
    </source>
</evidence>
<evidence type="ECO:0000313" key="2">
    <source>
        <dbReference type="EMBL" id="TFK16938.1"/>
    </source>
</evidence>
<reference evidence="2 3" key="1">
    <citation type="journal article" date="2019" name="Nat. Ecol. Evol.">
        <title>Megaphylogeny resolves global patterns of mushroom evolution.</title>
        <authorList>
            <person name="Varga T."/>
            <person name="Krizsan K."/>
            <person name="Foldi C."/>
            <person name="Dima B."/>
            <person name="Sanchez-Garcia M."/>
            <person name="Sanchez-Ramirez S."/>
            <person name="Szollosi G.J."/>
            <person name="Szarkandi J.G."/>
            <person name="Papp V."/>
            <person name="Albert L."/>
            <person name="Andreopoulos W."/>
            <person name="Angelini C."/>
            <person name="Antonin V."/>
            <person name="Barry K.W."/>
            <person name="Bougher N.L."/>
            <person name="Buchanan P."/>
            <person name="Buyck B."/>
            <person name="Bense V."/>
            <person name="Catcheside P."/>
            <person name="Chovatia M."/>
            <person name="Cooper J."/>
            <person name="Damon W."/>
            <person name="Desjardin D."/>
            <person name="Finy P."/>
            <person name="Geml J."/>
            <person name="Haridas S."/>
            <person name="Hughes K."/>
            <person name="Justo A."/>
            <person name="Karasinski D."/>
            <person name="Kautmanova I."/>
            <person name="Kiss B."/>
            <person name="Kocsube S."/>
            <person name="Kotiranta H."/>
            <person name="LaButti K.M."/>
            <person name="Lechner B.E."/>
            <person name="Liimatainen K."/>
            <person name="Lipzen A."/>
            <person name="Lukacs Z."/>
            <person name="Mihaltcheva S."/>
            <person name="Morgado L.N."/>
            <person name="Niskanen T."/>
            <person name="Noordeloos M.E."/>
            <person name="Ohm R.A."/>
            <person name="Ortiz-Santana B."/>
            <person name="Ovrebo C."/>
            <person name="Racz N."/>
            <person name="Riley R."/>
            <person name="Savchenko A."/>
            <person name="Shiryaev A."/>
            <person name="Soop K."/>
            <person name="Spirin V."/>
            <person name="Szebenyi C."/>
            <person name="Tomsovsky M."/>
            <person name="Tulloss R.E."/>
            <person name="Uehling J."/>
            <person name="Grigoriev I.V."/>
            <person name="Vagvolgyi C."/>
            <person name="Papp T."/>
            <person name="Martin F.M."/>
            <person name="Miettinen O."/>
            <person name="Hibbett D.S."/>
            <person name="Nagy L.G."/>
        </authorList>
    </citation>
    <scope>NUCLEOTIDE SEQUENCE [LARGE SCALE GENOMIC DNA]</scope>
    <source>
        <strain evidence="2 3">CBS 121175</strain>
    </source>
</reference>
<evidence type="ECO:0000256" key="1">
    <source>
        <dbReference type="SAM" id="MobiDB-lite"/>
    </source>
</evidence>
<dbReference type="EMBL" id="ML210600">
    <property type="protein sequence ID" value="TFK16938.1"/>
    <property type="molecule type" value="Genomic_DNA"/>
</dbReference>